<evidence type="ECO:0000256" key="7">
    <source>
        <dbReference type="ARBA" id="ARBA00023136"/>
    </source>
</evidence>
<evidence type="ECO:0000313" key="9">
    <source>
        <dbReference type="EMBL" id="QHU09987.1"/>
    </source>
</evidence>
<feature type="transmembrane region" description="Helical" evidence="8">
    <location>
        <begin position="6"/>
        <end position="23"/>
    </location>
</feature>
<sequence>MSIVHPLFGTAIYVSISNLLQYAHKNKYLENIANPVRTFSIAHNAGLTFFSLYTFISLLNVIWKTGPIAGHMVYMSDPYVRSLIYWFYISKYYEYFDTFLLYTKGVEPILLQKYHHIGATFCWYLCYTYNVDMGVYATLLNSGVHSVMYLYYLLCLLKVNIRIFRMYITTMQIAQLSIGLFAGTYYYFPPIETYPNYAVILVFDSYIAGLLYLFGKFMVENYFTKKTT</sequence>
<feature type="transmembrane region" description="Helical" evidence="8">
    <location>
        <begin position="194"/>
        <end position="215"/>
    </location>
</feature>
<dbReference type="EMBL" id="MN740749">
    <property type="protein sequence ID" value="QHU09987.1"/>
    <property type="molecule type" value="Genomic_DNA"/>
</dbReference>
<dbReference type="GO" id="GO:0005789">
    <property type="term" value="C:endoplasmic reticulum membrane"/>
    <property type="evidence" value="ECO:0007669"/>
    <property type="project" value="TreeGrafter"/>
</dbReference>
<dbReference type="AlphaFoldDB" id="A0A6C0K011"/>
<dbReference type="GO" id="GO:0009922">
    <property type="term" value="F:fatty acid elongase activity"/>
    <property type="evidence" value="ECO:0007669"/>
    <property type="project" value="InterPro"/>
</dbReference>
<feature type="transmembrane region" description="Helical" evidence="8">
    <location>
        <begin position="166"/>
        <end position="188"/>
    </location>
</feature>
<organism evidence="9">
    <name type="scientific">viral metagenome</name>
    <dbReference type="NCBI Taxonomy" id="1070528"/>
    <lineage>
        <taxon>unclassified sequences</taxon>
        <taxon>metagenomes</taxon>
        <taxon>organismal metagenomes</taxon>
    </lineage>
</organism>
<dbReference type="GO" id="GO:0042761">
    <property type="term" value="P:very long-chain fatty acid biosynthetic process"/>
    <property type="evidence" value="ECO:0007669"/>
    <property type="project" value="TreeGrafter"/>
</dbReference>
<evidence type="ECO:0000256" key="8">
    <source>
        <dbReference type="SAM" id="Phobius"/>
    </source>
</evidence>
<evidence type="ECO:0000256" key="1">
    <source>
        <dbReference type="ARBA" id="ARBA00004141"/>
    </source>
</evidence>
<accession>A0A6C0K011</accession>
<protein>
    <recommendedName>
        <fullName evidence="10">Very-long-chain 3-oxoacyl-CoA synthase</fullName>
    </recommendedName>
</protein>
<keyword evidence="6" id="KW-0443">Lipid metabolism</keyword>
<evidence type="ECO:0000256" key="4">
    <source>
        <dbReference type="ARBA" id="ARBA00022692"/>
    </source>
</evidence>
<evidence type="ECO:0008006" key="10">
    <source>
        <dbReference type="Google" id="ProtNLM"/>
    </source>
</evidence>
<evidence type="ECO:0000256" key="3">
    <source>
        <dbReference type="ARBA" id="ARBA00022679"/>
    </source>
</evidence>
<reference evidence="9" key="1">
    <citation type="journal article" date="2020" name="Nature">
        <title>Giant virus diversity and host interactions through global metagenomics.</title>
        <authorList>
            <person name="Schulz F."/>
            <person name="Roux S."/>
            <person name="Paez-Espino D."/>
            <person name="Jungbluth S."/>
            <person name="Walsh D.A."/>
            <person name="Denef V.J."/>
            <person name="McMahon K.D."/>
            <person name="Konstantinidis K.T."/>
            <person name="Eloe-Fadrosh E.A."/>
            <person name="Kyrpides N.C."/>
            <person name="Woyke T."/>
        </authorList>
    </citation>
    <scope>NUCLEOTIDE SEQUENCE</scope>
    <source>
        <strain evidence="9">GVMAG-S-1101164-67</strain>
    </source>
</reference>
<feature type="transmembrane region" description="Helical" evidence="8">
    <location>
        <begin position="136"/>
        <end position="154"/>
    </location>
</feature>
<dbReference type="GO" id="GO:0034625">
    <property type="term" value="P:fatty acid elongation, monounsaturated fatty acid"/>
    <property type="evidence" value="ECO:0007669"/>
    <property type="project" value="TreeGrafter"/>
</dbReference>
<dbReference type="Pfam" id="PF01151">
    <property type="entry name" value="ELO"/>
    <property type="match status" value="1"/>
</dbReference>
<keyword evidence="7 8" id="KW-0472">Membrane</keyword>
<dbReference type="GO" id="GO:0019367">
    <property type="term" value="P:fatty acid elongation, saturated fatty acid"/>
    <property type="evidence" value="ECO:0007669"/>
    <property type="project" value="TreeGrafter"/>
</dbReference>
<keyword evidence="2" id="KW-0444">Lipid biosynthesis</keyword>
<keyword evidence="3" id="KW-0808">Transferase</keyword>
<proteinExistence type="predicted"/>
<evidence type="ECO:0000256" key="6">
    <source>
        <dbReference type="ARBA" id="ARBA00023098"/>
    </source>
</evidence>
<dbReference type="InterPro" id="IPR002076">
    <property type="entry name" value="ELO_fam"/>
</dbReference>
<feature type="transmembrane region" description="Helical" evidence="8">
    <location>
        <begin position="44"/>
        <end position="63"/>
    </location>
</feature>
<dbReference type="PANTHER" id="PTHR11157">
    <property type="entry name" value="FATTY ACID ACYL TRANSFERASE-RELATED"/>
    <property type="match status" value="1"/>
</dbReference>
<dbReference type="GO" id="GO:0030148">
    <property type="term" value="P:sphingolipid biosynthetic process"/>
    <property type="evidence" value="ECO:0007669"/>
    <property type="project" value="TreeGrafter"/>
</dbReference>
<dbReference type="PANTHER" id="PTHR11157:SF126">
    <property type="entry name" value="ELONGATION OF VERY LONG CHAIN FATTY ACIDS PROTEIN"/>
    <property type="match status" value="1"/>
</dbReference>
<evidence type="ECO:0000256" key="5">
    <source>
        <dbReference type="ARBA" id="ARBA00022989"/>
    </source>
</evidence>
<keyword evidence="4 8" id="KW-0812">Transmembrane</keyword>
<dbReference type="GO" id="GO:0034626">
    <property type="term" value="P:fatty acid elongation, polyunsaturated fatty acid"/>
    <property type="evidence" value="ECO:0007669"/>
    <property type="project" value="TreeGrafter"/>
</dbReference>
<evidence type="ECO:0000256" key="2">
    <source>
        <dbReference type="ARBA" id="ARBA00022516"/>
    </source>
</evidence>
<keyword evidence="5 8" id="KW-1133">Transmembrane helix</keyword>
<name>A0A6C0K011_9ZZZZ</name>
<comment type="subcellular location">
    <subcellularLocation>
        <location evidence="1">Membrane</location>
        <topology evidence="1">Multi-pass membrane protein</topology>
    </subcellularLocation>
</comment>